<evidence type="ECO:0000313" key="2">
    <source>
        <dbReference type="EMBL" id="CAJ30156.1"/>
    </source>
</evidence>
<reference evidence="2" key="1">
    <citation type="journal article" date="2005" name="J. Bacteriol.">
        <title>A hypervariable 130-kilobase genomic region of Magnetospirillum gryphiswaldense comprises a magnetosome island which undergoes frequent rearrangements during stationary growth.</title>
        <authorList>
            <person name="Ullrich S."/>
            <person name="Kube M."/>
            <person name="Schuebbe S."/>
            <person name="Reinhardt R."/>
            <person name="Schueler D."/>
        </authorList>
    </citation>
    <scope>NUCLEOTIDE SEQUENCE</scope>
    <source>
        <strain evidence="2">MSR-1</strain>
    </source>
</reference>
<accession>Q3BK80</accession>
<proteinExistence type="predicted"/>
<gene>
    <name evidence="2" type="ORF">mgI544</name>
</gene>
<feature type="compositionally biased region" description="Low complexity" evidence="1">
    <location>
        <begin position="155"/>
        <end position="172"/>
    </location>
</feature>
<feature type="region of interest" description="Disordered" evidence="1">
    <location>
        <begin position="93"/>
        <end position="186"/>
    </location>
</feature>
<sequence>MRTERLARVPPVDPVQHIGELRGRNRHHAVGRRRPDEAPFLQALGVERHAQPVMPDDLDHVAPAPPEDEKITSMGIALQRLLHLQRQAVHAAPHVGAAHCQPDADIARNRDHRRSSTSRTRRKAPASTSLSTRTNRPSPSSISIKPRRGAGSGVTGATAADGVTSTGSSTGAPCGPSWTSRARRRQ</sequence>
<dbReference type="AlphaFoldDB" id="Q3BK80"/>
<organism evidence="2">
    <name type="scientific">Magnetospirillum gryphiswaldense</name>
    <dbReference type="NCBI Taxonomy" id="55518"/>
    <lineage>
        <taxon>Bacteria</taxon>
        <taxon>Pseudomonadati</taxon>
        <taxon>Pseudomonadota</taxon>
        <taxon>Alphaproteobacteria</taxon>
        <taxon>Rhodospirillales</taxon>
        <taxon>Rhodospirillaceae</taxon>
        <taxon>Magnetospirillum</taxon>
    </lineage>
</organism>
<name>Q3BK80_9PROT</name>
<feature type="region of interest" description="Disordered" evidence="1">
    <location>
        <begin position="1"/>
        <end position="36"/>
    </location>
</feature>
<protein>
    <submittedName>
        <fullName evidence="2">Uncharacterized protein</fullName>
    </submittedName>
</protein>
<evidence type="ECO:0000256" key="1">
    <source>
        <dbReference type="SAM" id="MobiDB-lite"/>
    </source>
</evidence>
<feature type="compositionally biased region" description="Basic residues" evidence="1">
    <location>
        <begin position="110"/>
        <end position="124"/>
    </location>
</feature>
<dbReference type="EMBL" id="AM085146">
    <property type="protein sequence ID" value="CAJ30156.1"/>
    <property type="molecule type" value="Genomic_DNA"/>
</dbReference>